<feature type="domain" description="Fibronectin type-III" evidence="9">
    <location>
        <begin position="462"/>
        <end position="560"/>
    </location>
</feature>
<evidence type="ECO:0000256" key="7">
    <source>
        <dbReference type="SAM" id="Phobius"/>
    </source>
</evidence>
<dbReference type="InterPro" id="IPR013320">
    <property type="entry name" value="ConA-like_dom_sf"/>
</dbReference>
<keyword evidence="6" id="KW-0119">Carbohydrate metabolism</keyword>
<evidence type="ECO:0000313" key="10">
    <source>
        <dbReference type="EMBL" id="NYJ75546.1"/>
    </source>
</evidence>
<dbReference type="Pfam" id="PF18911">
    <property type="entry name" value="PKD_4"/>
    <property type="match status" value="4"/>
</dbReference>
<dbReference type="SUPFAM" id="SSF49265">
    <property type="entry name" value="Fibronectin type III"/>
    <property type="match status" value="1"/>
</dbReference>
<keyword evidence="7" id="KW-0812">Transmembrane</keyword>
<dbReference type="InterPro" id="IPR001791">
    <property type="entry name" value="Laminin_G"/>
</dbReference>
<keyword evidence="6" id="KW-0624">Polysaccharide degradation</keyword>
<dbReference type="InterPro" id="IPR006558">
    <property type="entry name" value="LamG-like"/>
</dbReference>
<feature type="domain" description="PKD" evidence="8">
    <location>
        <begin position="1109"/>
        <end position="1198"/>
    </location>
</feature>
<protein>
    <submittedName>
        <fullName evidence="10">PKD repeat protein</fullName>
    </submittedName>
</protein>
<dbReference type="GO" id="GO:0042995">
    <property type="term" value="C:cell projection"/>
    <property type="evidence" value="ECO:0007669"/>
    <property type="project" value="UniProtKB-SubCell"/>
</dbReference>
<feature type="domain" description="PKD" evidence="8">
    <location>
        <begin position="1283"/>
        <end position="1365"/>
    </location>
</feature>
<dbReference type="InterPro" id="IPR003961">
    <property type="entry name" value="FN3_dom"/>
</dbReference>
<dbReference type="RefSeq" id="WP_179482311.1">
    <property type="nucleotide sequence ID" value="NZ_JACCFW010000001.1"/>
</dbReference>
<dbReference type="SMART" id="SM00282">
    <property type="entry name" value="LamG"/>
    <property type="match status" value="2"/>
</dbReference>
<dbReference type="InterPro" id="IPR022409">
    <property type="entry name" value="PKD/Chitinase_dom"/>
</dbReference>
<dbReference type="InterPro" id="IPR000601">
    <property type="entry name" value="PKD_dom"/>
</dbReference>
<keyword evidence="7" id="KW-0472">Membrane</keyword>
<dbReference type="InterPro" id="IPR013783">
    <property type="entry name" value="Ig-like_fold"/>
</dbReference>
<dbReference type="CDD" id="cd00146">
    <property type="entry name" value="PKD"/>
    <property type="match status" value="4"/>
</dbReference>
<keyword evidence="2" id="KW-0732">Signal</keyword>
<keyword evidence="5" id="KW-0378">Hydrolase</keyword>
<keyword evidence="11" id="KW-1185">Reference proteome</keyword>
<dbReference type="Proteomes" id="UP000571817">
    <property type="component" value="Unassembled WGS sequence"/>
</dbReference>
<evidence type="ECO:0000256" key="3">
    <source>
        <dbReference type="ARBA" id="ARBA00023157"/>
    </source>
</evidence>
<gene>
    <name evidence="10" type="ORF">HNR15_002509</name>
</gene>
<proteinExistence type="predicted"/>
<comment type="caution">
    <text evidence="10">The sequence shown here is derived from an EMBL/GenBank/DDBJ whole genome shotgun (WGS) entry which is preliminary data.</text>
</comment>
<dbReference type="SUPFAM" id="SSF49299">
    <property type="entry name" value="PKD domain"/>
    <property type="match status" value="4"/>
</dbReference>
<dbReference type="SMART" id="SM00089">
    <property type="entry name" value="PKD"/>
    <property type="match status" value="4"/>
</dbReference>
<dbReference type="PROSITE" id="PS50093">
    <property type="entry name" value="PKD"/>
    <property type="match status" value="4"/>
</dbReference>
<accession>A0A853DDA2</accession>
<dbReference type="InterPro" id="IPR029865">
    <property type="entry name" value="KIAA0319-like"/>
</dbReference>
<evidence type="ECO:0000256" key="1">
    <source>
        <dbReference type="ARBA" id="ARBA00004316"/>
    </source>
</evidence>
<comment type="subcellular location">
    <subcellularLocation>
        <location evidence="1">Cell projection</location>
    </subcellularLocation>
</comment>
<reference evidence="10 11" key="1">
    <citation type="submission" date="2020-07" db="EMBL/GenBank/DDBJ databases">
        <title>Sequencing the genomes of 1000 actinobacteria strains.</title>
        <authorList>
            <person name="Klenk H.-P."/>
        </authorList>
    </citation>
    <scope>NUCLEOTIDE SEQUENCE [LARGE SCALE GENOMIC DNA]</scope>
    <source>
        <strain evidence="10 11">DSM 29531</strain>
    </source>
</reference>
<evidence type="ECO:0000256" key="4">
    <source>
        <dbReference type="ARBA" id="ARBA00023273"/>
    </source>
</evidence>
<keyword evidence="3" id="KW-1015">Disulfide bond</keyword>
<dbReference type="PANTHER" id="PTHR46182">
    <property type="entry name" value="FI19480P1"/>
    <property type="match status" value="1"/>
</dbReference>
<dbReference type="SUPFAM" id="SSF50969">
    <property type="entry name" value="YVTN repeat-like/Quinoprotein amine dehydrogenase"/>
    <property type="match status" value="1"/>
</dbReference>
<dbReference type="InterPro" id="IPR011044">
    <property type="entry name" value="Quino_amine_DH_bsu"/>
</dbReference>
<evidence type="ECO:0000259" key="8">
    <source>
        <dbReference type="PROSITE" id="PS50093"/>
    </source>
</evidence>
<evidence type="ECO:0000256" key="5">
    <source>
        <dbReference type="ARBA" id="ARBA00023295"/>
    </source>
</evidence>
<dbReference type="GO" id="GO:0000272">
    <property type="term" value="P:polysaccharide catabolic process"/>
    <property type="evidence" value="ECO:0007669"/>
    <property type="project" value="UniProtKB-KW"/>
</dbReference>
<dbReference type="EMBL" id="JACCFW010000001">
    <property type="protein sequence ID" value="NYJ75546.1"/>
    <property type="molecule type" value="Genomic_DNA"/>
</dbReference>
<dbReference type="InterPro" id="IPR035986">
    <property type="entry name" value="PKD_dom_sf"/>
</dbReference>
<feature type="domain" description="PKD" evidence="8">
    <location>
        <begin position="1022"/>
        <end position="1111"/>
    </location>
</feature>
<dbReference type="GO" id="GO:0031410">
    <property type="term" value="C:cytoplasmic vesicle"/>
    <property type="evidence" value="ECO:0007669"/>
    <property type="project" value="TreeGrafter"/>
</dbReference>
<keyword evidence="5" id="KW-0326">Glycosidase</keyword>
<dbReference type="GO" id="GO:0016798">
    <property type="term" value="F:hydrolase activity, acting on glycosyl bonds"/>
    <property type="evidence" value="ECO:0007669"/>
    <property type="project" value="UniProtKB-KW"/>
</dbReference>
<dbReference type="Pfam" id="PF13385">
    <property type="entry name" value="Laminin_G_3"/>
    <property type="match status" value="2"/>
</dbReference>
<evidence type="ECO:0000259" key="9">
    <source>
        <dbReference type="PROSITE" id="PS50853"/>
    </source>
</evidence>
<dbReference type="Gene3D" id="2.60.40.10">
    <property type="entry name" value="Immunoglobulins"/>
    <property type="match status" value="5"/>
</dbReference>
<evidence type="ECO:0000256" key="2">
    <source>
        <dbReference type="ARBA" id="ARBA00022729"/>
    </source>
</evidence>
<keyword evidence="4" id="KW-0966">Cell projection</keyword>
<evidence type="ECO:0000313" key="11">
    <source>
        <dbReference type="Proteomes" id="UP000571817"/>
    </source>
</evidence>
<dbReference type="GO" id="GO:0016020">
    <property type="term" value="C:membrane"/>
    <property type="evidence" value="ECO:0007669"/>
    <property type="project" value="TreeGrafter"/>
</dbReference>
<feature type="domain" description="PKD" evidence="8">
    <location>
        <begin position="1196"/>
        <end position="1285"/>
    </location>
</feature>
<dbReference type="SUPFAM" id="SSF49899">
    <property type="entry name" value="Concanavalin A-like lectins/glucanases"/>
    <property type="match status" value="2"/>
</dbReference>
<dbReference type="SMART" id="SM00560">
    <property type="entry name" value="LamGL"/>
    <property type="match status" value="2"/>
</dbReference>
<name>A0A853DDA2_9MICO</name>
<keyword evidence="7" id="KW-1133">Transmembrane helix</keyword>
<feature type="transmembrane region" description="Helical" evidence="7">
    <location>
        <begin position="12"/>
        <end position="32"/>
    </location>
</feature>
<organism evidence="10 11">
    <name type="scientific">Allobranchiibius huperziae</name>
    <dbReference type="NCBI Taxonomy" id="1874116"/>
    <lineage>
        <taxon>Bacteria</taxon>
        <taxon>Bacillati</taxon>
        <taxon>Actinomycetota</taxon>
        <taxon>Actinomycetes</taxon>
        <taxon>Micrococcales</taxon>
        <taxon>Dermacoccaceae</taxon>
        <taxon>Allobranchiibius</taxon>
    </lineage>
</organism>
<dbReference type="PROSITE" id="PS50853">
    <property type="entry name" value="FN3"/>
    <property type="match status" value="1"/>
</dbReference>
<dbReference type="PANTHER" id="PTHR46182:SF2">
    <property type="entry name" value="FI19480P1"/>
    <property type="match status" value="1"/>
</dbReference>
<dbReference type="InterPro" id="IPR036116">
    <property type="entry name" value="FN3_sf"/>
</dbReference>
<sequence length="1621" mass="167546">MTALRTTLSQRLTRLIAMATAMVLLTFGMVIVSSATSARADTDPPAGTPATVSDDALPTWQINGVVWSQVTIGNTVYVAGEFSQARPPGVAVGGPGSVNVGNLIAYDITTGNLITSFNHTLNAQALVITKSPDNSRIYVGGDFTTVDGQPRGHIAAFDVASGALVPSFSPNLSGEVKAITVSSSAVYAGGAFDYDDGVYRHHLAAMSITNGARLPWAPVTDNYVPWTMIMTPDQSKVVIGGQFVTLNGQEVDGLAAVDPVTGSLVPWAASTKIPDAVHGAIMGLSTDGTSIYGSGYAFGSGASFEGEFSLNPADGSINWLNDCQGDTYNTFPMNGALYTVSHVHNCEMIGGLTQLSDWSINQKHALAFSTTSSGNYDRGPDQYGWNYSAYQYAKILTWYPNFLFGSYTAQKQSGWSITGNGNYLSIGGEFPSVNGKAQYGLVRFAVRSKAPNKMGPTACYAAPTPSALAMAGGSARVSWQAATDPDNANLTYNVYRSGTAAPIYTTIQSNQYWNCPQMGYRDTGLVGGKAYTYKITASDSLGNTYTLPTTNSVTASSGSPSPYAQDVAKDGASDFWTLGEPSGSTIYDSAGFNDATAQSDVTRGAAGPISGDSTTASTFGGSSNGFAATNSTVATTPALSVEAWIKTTTTSGGKIVGYGDSNTGTSGSYDRHVYMDNAGHIIWGVYPGSVQTIQSKNTYNDGAWHYIVASMDPTAGIALYVDGKKVAANAGVTSAQSYTGYWKIGGDNLSGWTNQPSSNYFAGTIGDVAIYPAALSLAQVQTHYTDGGGSLPTPTTPTDAYGKAVYNSNPDLYWRLDDTAGSTAADASANGETGVYSGGVTLGQPGALGSQGTAVTFNGTDGTIGSSDPVSNPTVYSEELWFNTTTTSGGKLIGFGDQQSGNSGNYDRHVYMTPDGRLNFGVYPGSATIITSPNSYNDGKWHHMVATQGPDGMNLYVDGQYVASGSQTQAQSYTGYWRVGGDSSWAGSNYFAGTIDEVAVYSSELSASTVQAHYLAGGGTLPNQPPVAAFTSSVNNLNASFDGSGSSDPDGTVASYSWNFGDNSTAGTGVNPTHAYLSAGTYTVTLTVTDNQGATNSVSHTVTVTAPPVNQPPVAAFTSSVNNLNASFDGSGSSDPDGTVASYSWNFGDNSTAGTGVNPTHAYLSAGTYTVTLTVTDNQGATNSVTHSITVTAPPVNQPPVAAFTSSVNNLTGSFDGSGSTDPDGTVASYSWNFGDNSTAGTGVNPTHAYTSAGTYNVTLTVTDNQGATNSVTHSITVTAPPVNQPPVAAFTSSVNNLTGSFDGSGSTDPDGTVASYSWNFGDNSTAGTGVNPTHAYTSAGTYTVTLTVTDNQGATNSVSHAVTVAQAPPTTLAADDFGRTVASGWGSLDSGGAWSSSGSGLSVGGGVGRMKITQAGTGPSAYANAVSTTQSDVRVQFSSDTMQSTGSLYVYVLGRRVAGVGDYRAKVWIRNDGQVFLAISRMSGTTEVATVPLQAISGLTASPGKTFDVRFDATGTTPTTLRAKVWADGTPEPSTWQVQATDSTAGLQTAGSPGLAAYLSGNATTVPVTVSFDGLRVYDATTINQQAMKAMAKGVKLQWMQTVTKENAKKLHAISKWNDS</sequence>
<dbReference type="Gene3D" id="2.60.120.200">
    <property type="match status" value="2"/>
</dbReference>
<evidence type="ECO:0000256" key="6">
    <source>
        <dbReference type="ARBA" id="ARBA00023326"/>
    </source>
</evidence>